<dbReference type="SMART" id="SM00409">
    <property type="entry name" value="IG"/>
    <property type="match status" value="3"/>
</dbReference>
<feature type="transmembrane region" description="Helical" evidence="8">
    <location>
        <begin position="354"/>
        <end position="373"/>
    </location>
</feature>
<evidence type="ECO:0000313" key="10">
    <source>
        <dbReference type="Ensembl" id="ENSXMAP00000023772.1"/>
    </source>
</evidence>
<keyword evidence="2" id="KW-1003">Cell membrane</keyword>
<comment type="subcellular location">
    <subcellularLocation>
        <location evidence="1">Cell membrane</location>
    </subcellularLocation>
</comment>
<dbReference type="GO" id="GO:0002376">
    <property type="term" value="P:immune system process"/>
    <property type="evidence" value="ECO:0007669"/>
    <property type="project" value="UniProtKB-KW"/>
</dbReference>
<dbReference type="GeneTree" id="ENSGT00950000182968"/>
<accession>A0A3B5PYW9</accession>
<evidence type="ECO:0000313" key="11">
    <source>
        <dbReference type="Proteomes" id="UP000002852"/>
    </source>
</evidence>
<keyword evidence="7" id="KW-0325">Glycoprotein</keyword>
<sequence length="392" mass="44628">MHCTKLSYVYHVGVFFFLFPTAQTKTPKVLSVRQDKHFVFAKAGDSLTLQCFYENIVDARFYWYRQNLGQNPRLVSSYYKYETNATFHNEFRNNPRFELETTKGKNHLKIRDLKISDSAVYFCASSYLYMLDFAEGTMVYVEQTGSVTLNCTVQTGTCGGEHSVYCASHLNWYKQVPGESLQIISTFYKHHAGSDTFHKQFKDNRRFSVHTEEGLYDLKISDVRDSDSALYYCGYTSISITKFDNGTFLLLKRGSVTLNCTMLTGTVNGDHNVYWFRKNSEGSGLGTLFTTTRSGGPCARSSEDGPDVLRCVYSLPRRNVTVSDAGTYHCAVASCGRILFGPGTRLYVGGQFEVSVFVCILVLCFHLIFIHHVQRRDADDLHYASLNLKERR</sequence>
<dbReference type="InterPro" id="IPR036179">
    <property type="entry name" value="Ig-like_dom_sf"/>
</dbReference>
<evidence type="ECO:0000256" key="5">
    <source>
        <dbReference type="ARBA" id="ARBA00023136"/>
    </source>
</evidence>
<reference evidence="11" key="2">
    <citation type="journal article" date="2013" name="Nat. Genet.">
        <title>The genome of the platyfish, Xiphophorus maculatus, provides insights into evolutionary adaptation and several complex traits.</title>
        <authorList>
            <person name="Schartl M."/>
            <person name="Walter R.B."/>
            <person name="Shen Y."/>
            <person name="Garcia T."/>
            <person name="Catchen J."/>
            <person name="Amores A."/>
            <person name="Braasch I."/>
            <person name="Chalopin D."/>
            <person name="Volff J.N."/>
            <person name="Lesch K.P."/>
            <person name="Bisazza A."/>
            <person name="Minx P."/>
            <person name="Hillier L."/>
            <person name="Wilson R.K."/>
            <person name="Fuerstenberg S."/>
            <person name="Boore J."/>
            <person name="Searle S."/>
            <person name="Postlethwait J.H."/>
            <person name="Warren W.C."/>
        </authorList>
    </citation>
    <scope>NUCLEOTIDE SEQUENCE [LARGE SCALE GENOMIC DNA]</scope>
    <source>
        <strain evidence="11">JP 163 A</strain>
    </source>
</reference>
<protein>
    <submittedName>
        <fullName evidence="10">Immunoglobulin kappa light chain-like</fullName>
    </submittedName>
</protein>
<keyword evidence="6" id="KW-1015">Disulfide bond</keyword>
<evidence type="ECO:0000259" key="9">
    <source>
        <dbReference type="PROSITE" id="PS50835"/>
    </source>
</evidence>
<proteinExistence type="predicted"/>
<dbReference type="InParanoid" id="A0A3B5PYW9"/>
<dbReference type="PROSITE" id="PS50835">
    <property type="entry name" value="IG_LIKE"/>
    <property type="match status" value="2"/>
</dbReference>
<dbReference type="AlphaFoldDB" id="A0A3B5PYW9"/>
<keyword evidence="8" id="KW-0812">Transmembrane</keyword>
<dbReference type="GO" id="GO:0005886">
    <property type="term" value="C:plasma membrane"/>
    <property type="evidence" value="ECO:0007669"/>
    <property type="project" value="UniProtKB-SubCell"/>
</dbReference>
<dbReference type="Gene3D" id="2.60.40.10">
    <property type="entry name" value="Immunoglobulins"/>
    <property type="match status" value="3"/>
</dbReference>
<keyword evidence="3" id="KW-0732">Signal</keyword>
<organism evidence="10 11">
    <name type="scientific">Xiphophorus maculatus</name>
    <name type="common">Southern platyfish</name>
    <name type="synonym">Platypoecilus maculatus</name>
    <dbReference type="NCBI Taxonomy" id="8083"/>
    <lineage>
        <taxon>Eukaryota</taxon>
        <taxon>Metazoa</taxon>
        <taxon>Chordata</taxon>
        <taxon>Craniata</taxon>
        <taxon>Vertebrata</taxon>
        <taxon>Euteleostomi</taxon>
        <taxon>Actinopterygii</taxon>
        <taxon>Neopterygii</taxon>
        <taxon>Teleostei</taxon>
        <taxon>Neoteleostei</taxon>
        <taxon>Acanthomorphata</taxon>
        <taxon>Ovalentaria</taxon>
        <taxon>Atherinomorphae</taxon>
        <taxon>Cyprinodontiformes</taxon>
        <taxon>Poeciliidae</taxon>
        <taxon>Poeciliinae</taxon>
        <taxon>Xiphophorus</taxon>
    </lineage>
</organism>
<dbReference type="InterPro" id="IPR052051">
    <property type="entry name" value="TCR_complex_component"/>
</dbReference>
<keyword evidence="8" id="KW-1133">Transmembrane helix</keyword>
<reference evidence="10" key="3">
    <citation type="submission" date="2025-08" db="UniProtKB">
        <authorList>
            <consortium name="Ensembl"/>
        </authorList>
    </citation>
    <scope>IDENTIFICATION</scope>
    <source>
        <strain evidence="10">JP 163 A</strain>
    </source>
</reference>
<evidence type="ECO:0000256" key="7">
    <source>
        <dbReference type="ARBA" id="ARBA00023180"/>
    </source>
</evidence>
<feature type="domain" description="Ig-like" evidence="9">
    <location>
        <begin position="255"/>
        <end position="332"/>
    </location>
</feature>
<keyword evidence="4" id="KW-0391">Immunity</keyword>
<keyword evidence="11" id="KW-1185">Reference proteome</keyword>
<evidence type="ECO:0000256" key="4">
    <source>
        <dbReference type="ARBA" id="ARBA00022859"/>
    </source>
</evidence>
<name>A0A3B5PYW9_XIPMA</name>
<evidence type="ECO:0000256" key="6">
    <source>
        <dbReference type="ARBA" id="ARBA00023157"/>
    </source>
</evidence>
<dbReference type="InterPro" id="IPR003599">
    <property type="entry name" value="Ig_sub"/>
</dbReference>
<reference evidence="10" key="4">
    <citation type="submission" date="2025-09" db="UniProtKB">
        <authorList>
            <consortium name="Ensembl"/>
        </authorList>
    </citation>
    <scope>IDENTIFICATION</scope>
    <source>
        <strain evidence="10">JP 163 A</strain>
    </source>
</reference>
<evidence type="ECO:0000256" key="8">
    <source>
        <dbReference type="SAM" id="Phobius"/>
    </source>
</evidence>
<feature type="domain" description="Ig-like" evidence="9">
    <location>
        <begin position="27"/>
        <end position="148"/>
    </location>
</feature>
<dbReference type="SUPFAM" id="SSF48726">
    <property type="entry name" value="Immunoglobulin"/>
    <property type="match status" value="3"/>
</dbReference>
<dbReference type="CDD" id="cd00099">
    <property type="entry name" value="IgV"/>
    <property type="match status" value="1"/>
</dbReference>
<dbReference type="PANTHER" id="PTHR19433:SF127">
    <property type="entry name" value="NITR9"/>
    <property type="match status" value="1"/>
</dbReference>
<dbReference type="InterPro" id="IPR013106">
    <property type="entry name" value="Ig_V-set"/>
</dbReference>
<dbReference type="Ensembl" id="ENSXMAT00000029532.1">
    <property type="protein sequence ID" value="ENSXMAP00000023772.1"/>
    <property type="gene ID" value="ENSXMAG00000023275.1"/>
</dbReference>
<dbReference type="InterPro" id="IPR013783">
    <property type="entry name" value="Ig-like_fold"/>
</dbReference>
<keyword evidence="5 8" id="KW-0472">Membrane</keyword>
<reference evidence="11" key="1">
    <citation type="submission" date="2012-01" db="EMBL/GenBank/DDBJ databases">
        <authorList>
            <person name="Walter R."/>
            <person name="Schartl M."/>
            <person name="Warren W."/>
        </authorList>
    </citation>
    <scope>NUCLEOTIDE SEQUENCE [LARGE SCALE GENOMIC DNA]</scope>
    <source>
        <strain evidence="11">JP 163 A</strain>
    </source>
</reference>
<evidence type="ECO:0000256" key="1">
    <source>
        <dbReference type="ARBA" id="ARBA00004236"/>
    </source>
</evidence>
<evidence type="ECO:0000256" key="3">
    <source>
        <dbReference type="ARBA" id="ARBA00022729"/>
    </source>
</evidence>
<evidence type="ECO:0000256" key="2">
    <source>
        <dbReference type="ARBA" id="ARBA00022475"/>
    </source>
</evidence>
<dbReference type="Pfam" id="PF07686">
    <property type="entry name" value="V-set"/>
    <property type="match status" value="2"/>
</dbReference>
<dbReference type="PANTHER" id="PTHR19433">
    <property type="entry name" value="T-CELL RECEPTOR ALPHA CHAIN V REGION-RELATED"/>
    <property type="match status" value="1"/>
</dbReference>
<dbReference type="SMART" id="SM00406">
    <property type="entry name" value="IGv"/>
    <property type="match status" value="3"/>
</dbReference>
<dbReference type="InterPro" id="IPR007110">
    <property type="entry name" value="Ig-like_dom"/>
</dbReference>
<dbReference type="Proteomes" id="UP000002852">
    <property type="component" value="Unassembled WGS sequence"/>
</dbReference>
<dbReference type="GO" id="GO:0009617">
    <property type="term" value="P:response to bacterium"/>
    <property type="evidence" value="ECO:0007669"/>
    <property type="project" value="TreeGrafter"/>
</dbReference>